<feature type="compositionally biased region" description="Polar residues" evidence="1">
    <location>
        <begin position="52"/>
        <end position="61"/>
    </location>
</feature>
<evidence type="ECO:0000313" key="2">
    <source>
        <dbReference type="EMBL" id="KAF2639113.1"/>
    </source>
</evidence>
<evidence type="ECO:0000256" key="1">
    <source>
        <dbReference type="SAM" id="MobiDB-lite"/>
    </source>
</evidence>
<sequence length="74" mass="8327">MTLATAYDHALDFEGRLQSPHRSSSVSNSCRRHHPTPYHTIDPVLARPNPTQPNQREASPSSHPPHPQRNVADR</sequence>
<organism evidence="2 3">
    <name type="scientific">Massarina eburnea CBS 473.64</name>
    <dbReference type="NCBI Taxonomy" id="1395130"/>
    <lineage>
        <taxon>Eukaryota</taxon>
        <taxon>Fungi</taxon>
        <taxon>Dikarya</taxon>
        <taxon>Ascomycota</taxon>
        <taxon>Pezizomycotina</taxon>
        <taxon>Dothideomycetes</taxon>
        <taxon>Pleosporomycetidae</taxon>
        <taxon>Pleosporales</taxon>
        <taxon>Massarineae</taxon>
        <taxon>Massarinaceae</taxon>
        <taxon>Massarina</taxon>
    </lineage>
</organism>
<feature type="region of interest" description="Disordered" evidence="1">
    <location>
        <begin position="1"/>
        <end position="74"/>
    </location>
</feature>
<protein>
    <submittedName>
        <fullName evidence="2">Uncharacterized protein</fullName>
    </submittedName>
</protein>
<dbReference type="AlphaFoldDB" id="A0A6A6RXD6"/>
<feature type="compositionally biased region" description="Polar residues" evidence="1">
    <location>
        <begin position="20"/>
        <end position="29"/>
    </location>
</feature>
<dbReference type="EMBL" id="MU006787">
    <property type="protein sequence ID" value="KAF2639113.1"/>
    <property type="molecule type" value="Genomic_DNA"/>
</dbReference>
<accession>A0A6A6RXD6</accession>
<proteinExistence type="predicted"/>
<gene>
    <name evidence="2" type="ORF">P280DRAFT_470517</name>
</gene>
<reference evidence="2" key="1">
    <citation type="journal article" date="2020" name="Stud. Mycol.">
        <title>101 Dothideomycetes genomes: a test case for predicting lifestyles and emergence of pathogens.</title>
        <authorList>
            <person name="Haridas S."/>
            <person name="Albert R."/>
            <person name="Binder M."/>
            <person name="Bloem J."/>
            <person name="Labutti K."/>
            <person name="Salamov A."/>
            <person name="Andreopoulos B."/>
            <person name="Baker S."/>
            <person name="Barry K."/>
            <person name="Bills G."/>
            <person name="Bluhm B."/>
            <person name="Cannon C."/>
            <person name="Castanera R."/>
            <person name="Culley D."/>
            <person name="Daum C."/>
            <person name="Ezra D."/>
            <person name="Gonzalez J."/>
            <person name="Henrissat B."/>
            <person name="Kuo A."/>
            <person name="Liang C."/>
            <person name="Lipzen A."/>
            <person name="Lutzoni F."/>
            <person name="Magnuson J."/>
            <person name="Mondo S."/>
            <person name="Nolan M."/>
            <person name="Ohm R."/>
            <person name="Pangilinan J."/>
            <person name="Park H.-J."/>
            <person name="Ramirez L."/>
            <person name="Alfaro M."/>
            <person name="Sun H."/>
            <person name="Tritt A."/>
            <person name="Yoshinaga Y."/>
            <person name="Zwiers L.-H."/>
            <person name="Turgeon B."/>
            <person name="Goodwin S."/>
            <person name="Spatafora J."/>
            <person name="Crous P."/>
            <person name="Grigoriev I."/>
        </authorList>
    </citation>
    <scope>NUCLEOTIDE SEQUENCE</scope>
    <source>
        <strain evidence="2">CBS 473.64</strain>
    </source>
</reference>
<evidence type="ECO:0000313" key="3">
    <source>
        <dbReference type="Proteomes" id="UP000799753"/>
    </source>
</evidence>
<keyword evidence="3" id="KW-1185">Reference proteome</keyword>
<name>A0A6A6RXD6_9PLEO</name>
<dbReference type="Proteomes" id="UP000799753">
    <property type="component" value="Unassembled WGS sequence"/>
</dbReference>